<protein>
    <submittedName>
        <fullName evidence="2">Uncharacterized protein</fullName>
    </submittedName>
</protein>
<feature type="transmembrane region" description="Helical" evidence="1">
    <location>
        <begin position="303"/>
        <end position="324"/>
    </location>
</feature>
<keyword evidence="1" id="KW-0812">Transmembrane</keyword>
<dbReference type="EMBL" id="KZ613527">
    <property type="protein sequence ID" value="PMD13820.1"/>
    <property type="molecule type" value="Genomic_DNA"/>
</dbReference>
<keyword evidence="1" id="KW-0472">Membrane</keyword>
<accession>A0A2J6PII1</accession>
<proteinExistence type="predicted"/>
<gene>
    <name evidence="2" type="ORF">NA56DRAFT_665269</name>
</gene>
<sequence length="328" mass="35745">MGLGTLYHNRAIKSPSRAPGALWAGALTPLLTTVVRDGALLQISVYSEDTRNGLGGWDNEFQLIGPEAGYNTNVACTKNSSADFAVQWISSDEFYVTTWEINGYLPNSVPGNNENYPTVTWYSTNPNNTENGPPVLGWSVVVNTDVDDRNMIAIAAGETFQSLNQTQCRVIFTVQEFSVSVNMTEQTISVTSLKNSNITDPEPTGRLVNNAMWSLNLLSRMTDSLYVSTLGNTLQKNVNNTLNRPDLNVSTEEATLSAIFDSFTAMLDEILVAYGSSQIALQNATTSTGVISILPAVKVGNSYYIFATIGINIFLLLAVLIEAIRLRF</sequence>
<dbReference type="AlphaFoldDB" id="A0A2J6PII1"/>
<name>A0A2J6PII1_9HELO</name>
<keyword evidence="3" id="KW-1185">Reference proteome</keyword>
<dbReference type="Proteomes" id="UP000235672">
    <property type="component" value="Unassembled WGS sequence"/>
</dbReference>
<dbReference type="STRING" id="1745343.A0A2J6PII1"/>
<evidence type="ECO:0000313" key="2">
    <source>
        <dbReference type="EMBL" id="PMD13820.1"/>
    </source>
</evidence>
<organism evidence="2 3">
    <name type="scientific">Hyaloscypha hepaticicola</name>
    <dbReference type="NCBI Taxonomy" id="2082293"/>
    <lineage>
        <taxon>Eukaryota</taxon>
        <taxon>Fungi</taxon>
        <taxon>Dikarya</taxon>
        <taxon>Ascomycota</taxon>
        <taxon>Pezizomycotina</taxon>
        <taxon>Leotiomycetes</taxon>
        <taxon>Helotiales</taxon>
        <taxon>Hyaloscyphaceae</taxon>
        <taxon>Hyaloscypha</taxon>
    </lineage>
</organism>
<evidence type="ECO:0000256" key="1">
    <source>
        <dbReference type="SAM" id="Phobius"/>
    </source>
</evidence>
<evidence type="ECO:0000313" key="3">
    <source>
        <dbReference type="Proteomes" id="UP000235672"/>
    </source>
</evidence>
<dbReference type="OrthoDB" id="529273at2759"/>
<reference evidence="2 3" key="1">
    <citation type="submission" date="2016-05" db="EMBL/GenBank/DDBJ databases">
        <title>A degradative enzymes factory behind the ericoid mycorrhizal symbiosis.</title>
        <authorList>
            <consortium name="DOE Joint Genome Institute"/>
            <person name="Martino E."/>
            <person name="Morin E."/>
            <person name="Grelet G."/>
            <person name="Kuo A."/>
            <person name="Kohler A."/>
            <person name="Daghino S."/>
            <person name="Barry K."/>
            <person name="Choi C."/>
            <person name="Cichocki N."/>
            <person name="Clum A."/>
            <person name="Copeland A."/>
            <person name="Hainaut M."/>
            <person name="Haridas S."/>
            <person name="Labutti K."/>
            <person name="Lindquist E."/>
            <person name="Lipzen A."/>
            <person name="Khouja H.-R."/>
            <person name="Murat C."/>
            <person name="Ohm R."/>
            <person name="Olson A."/>
            <person name="Spatafora J."/>
            <person name="Veneault-Fourrey C."/>
            <person name="Henrissat B."/>
            <person name="Grigoriev I."/>
            <person name="Martin F."/>
            <person name="Perotto S."/>
        </authorList>
    </citation>
    <scope>NUCLEOTIDE SEQUENCE [LARGE SCALE GENOMIC DNA]</scope>
    <source>
        <strain evidence="2 3">UAMH 7357</strain>
    </source>
</reference>
<keyword evidence="1" id="KW-1133">Transmembrane helix</keyword>